<name>A0A8J8BFJ1_9ACTN</name>
<dbReference type="GO" id="GO:0016887">
    <property type="term" value="F:ATP hydrolysis activity"/>
    <property type="evidence" value="ECO:0007669"/>
    <property type="project" value="InterPro"/>
</dbReference>
<keyword evidence="2" id="KW-0547">Nucleotide-binding</keyword>
<keyword evidence="2" id="KW-0067">ATP-binding</keyword>
<comment type="caution">
    <text evidence="2">The sequence shown here is derived from an EMBL/GenBank/DDBJ whole genome shotgun (WGS) entry which is preliminary data.</text>
</comment>
<dbReference type="EMBL" id="JAGSXH010000181">
    <property type="protein sequence ID" value="MBS2966700.1"/>
    <property type="molecule type" value="Genomic_DNA"/>
</dbReference>
<proteinExistence type="predicted"/>
<dbReference type="InterPro" id="IPR027417">
    <property type="entry name" value="P-loop_NTPase"/>
</dbReference>
<dbReference type="RefSeq" id="WP_211472032.1">
    <property type="nucleotide sequence ID" value="NZ_JAGSXH010000181.1"/>
</dbReference>
<feature type="non-terminal residue" evidence="2">
    <location>
        <position position="1"/>
    </location>
</feature>
<protein>
    <submittedName>
        <fullName evidence="2">ATP-binding protein</fullName>
    </submittedName>
</protein>
<dbReference type="GO" id="GO:0005524">
    <property type="term" value="F:ATP binding"/>
    <property type="evidence" value="ECO:0007669"/>
    <property type="project" value="UniProtKB-KW"/>
</dbReference>
<reference evidence="2" key="1">
    <citation type="submission" date="2021-04" db="EMBL/GenBank/DDBJ databases">
        <title>Genome based classification of Actinospica acidithermotolerans sp. nov., an actinobacterium isolated from an Indonesian hot spring.</title>
        <authorList>
            <person name="Kusuma A.B."/>
            <person name="Putra K.E."/>
            <person name="Nafisah S."/>
            <person name="Loh J."/>
            <person name="Nouioui I."/>
            <person name="Goodfellow M."/>
        </authorList>
    </citation>
    <scope>NUCLEOTIDE SEQUENCE</scope>
    <source>
        <strain evidence="2">DSM 45618</strain>
    </source>
</reference>
<dbReference type="SUPFAM" id="SSF52540">
    <property type="entry name" value="P-loop containing nucleoside triphosphate hydrolases"/>
    <property type="match status" value="1"/>
</dbReference>
<sequence>TQTVPPGRAYRAETGIELQAALLDPDPTGQAQNKALARIAERARERTGPDAPALLRVDPLPASLTYTQARALHTSTGVKTGPLWGLIGVGGDETRAYGVDLSAGSPAMLIAGPPRSGRSTAALTLAQFYLQRRTEIIVVAPRPSPLRGLEGRAGVLALLTSSQVTAEQLTAAFNRRTKKRLVVILDDAQDLRNCDAGTLLSDTLNRTAGDGIGLVIAGDPEELSTGFSGWLVDARKARRGLLLSPRSTTDGQLTGIQLTRGDTQKPVKPGIGILHTGDGKPVTILVPHTTT</sequence>
<evidence type="ECO:0000313" key="2">
    <source>
        <dbReference type="EMBL" id="MBS2966700.1"/>
    </source>
</evidence>
<organism evidence="2 3">
    <name type="scientific">Actinocrinis puniceicyclus</name>
    <dbReference type="NCBI Taxonomy" id="977794"/>
    <lineage>
        <taxon>Bacteria</taxon>
        <taxon>Bacillati</taxon>
        <taxon>Actinomycetota</taxon>
        <taxon>Actinomycetes</taxon>
        <taxon>Catenulisporales</taxon>
        <taxon>Actinospicaceae</taxon>
        <taxon>Actinocrinis</taxon>
    </lineage>
</organism>
<evidence type="ECO:0000259" key="1">
    <source>
        <dbReference type="Pfam" id="PF13401"/>
    </source>
</evidence>
<dbReference type="Proteomes" id="UP000677913">
    <property type="component" value="Unassembled WGS sequence"/>
</dbReference>
<dbReference type="Gene3D" id="3.40.50.300">
    <property type="entry name" value="P-loop containing nucleotide triphosphate hydrolases"/>
    <property type="match status" value="1"/>
</dbReference>
<dbReference type="InterPro" id="IPR049945">
    <property type="entry name" value="AAA_22"/>
</dbReference>
<accession>A0A8J8BFJ1</accession>
<evidence type="ECO:0000313" key="3">
    <source>
        <dbReference type="Proteomes" id="UP000677913"/>
    </source>
</evidence>
<dbReference type="Pfam" id="PF13401">
    <property type="entry name" value="AAA_22"/>
    <property type="match status" value="1"/>
</dbReference>
<dbReference type="AlphaFoldDB" id="A0A8J8BFJ1"/>
<gene>
    <name evidence="2" type="ORF">KGA66_26930</name>
</gene>
<feature type="domain" description="ORC1/DEAH AAA+ ATPase" evidence="1">
    <location>
        <begin position="107"/>
        <end position="222"/>
    </location>
</feature>
<keyword evidence="3" id="KW-1185">Reference proteome</keyword>